<dbReference type="InterPro" id="IPR007858">
    <property type="entry name" value="Dpy-30_motif"/>
</dbReference>
<dbReference type="OrthoDB" id="417678at2759"/>
<reference evidence="3" key="1">
    <citation type="submission" date="2016-06" db="UniProtKB">
        <authorList>
            <consortium name="WormBaseParasite"/>
        </authorList>
    </citation>
    <scope>IDENTIFICATION</scope>
</reference>
<dbReference type="EMBL" id="UYSU01042811">
    <property type="protein sequence ID" value="VDM04001.1"/>
    <property type="molecule type" value="Genomic_DNA"/>
</dbReference>
<dbReference type="Gene3D" id="1.20.890.10">
    <property type="entry name" value="cAMP-dependent protein kinase regulatory subunit, dimerization-anchoring domain"/>
    <property type="match status" value="1"/>
</dbReference>
<dbReference type="Pfam" id="PF05186">
    <property type="entry name" value="Dpy-30"/>
    <property type="match status" value="1"/>
</dbReference>
<dbReference type="Proteomes" id="UP000275846">
    <property type="component" value="Unassembled WGS sequence"/>
</dbReference>
<dbReference type="CDD" id="cd22967">
    <property type="entry name" value="DD_AK7"/>
    <property type="match status" value="1"/>
</dbReference>
<dbReference type="AlphaFoldDB" id="A0A183TMB7"/>
<protein>
    <submittedName>
        <fullName evidence="3">Cyclic nucleotide-binding domain-containing protein</fullName>
    </submittedName>
</protein>
<keyword evidence="2" id="KW-1185">Reference proteome</keyword>
<sequence>MLEKVKRDEESALLAASKPLRAYLQQYIMPTLCAGILECVKQRPEDPLDYLGKSGSVHIRDRFLLMTSSDLFSVVKETQEGTRNYIAYCLPLACVNVPRHL</sequence>
<accession>A0A183TMB7</accession>
<evidence type="ECO:0000313" key="1">
    <source>
        <dbReference type="EMBL" id="VDM04001.1"/>
    </source>
</evidence>
<proteinExistence type="predicted"/>
<organism evidence="3">
    <name type="scientific">Schistocephalus solidus</name>
    <name type="common">Tapeworm</name>
    <dbReference type="NCBI Taxonomy" id="70667"/>
    <lineage>
        <taxon>Eukaryota</taxon>
        <taxon>Metazoa</taxon>
        <taxon>Spiralia</taxon>
        <taxon>Lophotrochozoa</taxon>
        <taxon>Platyhelminthes</taxon>
        <taxon>Cestoda</taxon>
        <taxon>Eucestoda</taxon>
        <taxon>Diphyllobothriidea</taxon>
        <taxon>Diphyllobothriidae</taxon>
        <taxon>Schistocephalus</taxon>
    </lineage>
</organism>
<evidence type="ECO:0000313" key="3">
    <source>
        <dbReference type="WBParaSite" id="SSLN_0001828301-mRNA-1"/>
    </source>
</evidence>
<dbReference type="STRING" id="70667.A0A183TMB7"/>
<evidence type="ECO:0000313" key="2">
    <source>
        <dbReference type="Proteomes" id="UP000275846"/>
    </source>
</evidence>
<dbReference type="InterPro" id="IPR047499">
    <property type="entry name" value="DD_AK7"/>
</dbReference>
<dbReference type="WBParaSite" id="SSLN_0001828301-mRNA-1">
    <property type="protein sequence ID" value="SSLN_0001828301-mRNA-1"/>
    <property type="gene ID" value="SSLN_0001828301"/>
</dbReference>
<name>A0A183TMB7_SCHSO</name>
<gene>
    <name evidence="1" type="ORF">SSLN_LOCUS17615</name>
</gene>
<reference evidence="1 2" key="2">
    <citation type="submission" date="2018-11" db="EMBL/GenBank/DDBJ databases">
        <authorList>
            <consortium name="Pathogen Informatics"/>
        </authorList>
    </citation>
    <scope>NUCLEOTIDE SEQUENCE [LARGE SCALE GENOMIC DNA]</scope>
    <source>
        <strain evidence="1 2">NST_G2</strain>
    </source>
</reference>